<dbReference type="EMBL" id="JACGCM010002050">
    <property type="protein sequence ID" value="KAF6145563.1"/>
    <property type="molecule type" value="Genomic_DNA"/>
</dbReference>
<keyword evidence="2" id="KW-1185">Reference proteome</keyword>
<dbReference type="AlphaFoldDB" id="A0A7J7LSD6"/>
<name>A0A7J7LSD6_9MAGN</name>
<protein>
    <submittedName>
        <fullName evidence="1">Uncharacterized protein</fullName>
    </submittedName>
</protein>
<accession>A0A7J7LSD6</accession>
<comment type="caution">
    <text evidence="1">The sequence shown here is derived from an EMBL/GenBank/DDBJ whole genome shotgun (WGS) entry which is preliminary data.</text>
</comment>
<gene>
    <name evidence="1" type="ORF">GIB67_037596</name>
</gene>
<proteinExistence type="predicted"/>
<feature type="non-terminal residue" evidence="1">
    <location>
        <position position="1"/>
    </location>
</feature>
<evidence type="ECO:0000313" key="1">
    <source>
        <dbReference type="EMBL" id="KAF6145563.1"/>
    </source>
</evidence>
<reference evidence="1 2" key="1">
    <citation type="journal article" date="2020" name="IScience">
        <title>Genome Sequencing of the Endangered Kingdonia uniflora (Circaeasteraceae, Ranunculales) Reveals Potential Mechanisms of Evolutionary Specialization.</title>
        <authorList>
            <person name="Sun Y."/>
            <person name="Deng T."/>
            <person name="Zhang A."/>
            <person name="Moore M.J."/>
            <person name="Landis J.B."/>
            <person name="Lin N."/>
            <person name="Zhang H."/>
            <person name="Zhang X."/>
            <person name="Huang J."/>
            <person name="Zhang X."/>
            <person name="Sun H."/>
            <person name="Wang H."/>
        </authorList>
    </citation>
    <scope>NUCLEOTIDE SEQUENCE [LARGE SCALE GENOMIC DNA]</scope>
    <source>
        <strain evidence="1">TB1705</strain>
        <tissue evidence="1">Leaf</tissue>
    </source>
</reference>
<dbReference type="Proteomes" id="UP000541444">
    <property type="component" value="Unassembled WGS sequence"/>
</dbReference>
<organism evidence="1 2">
    <name type="scientific">Kingdonia uniflora</name>
    <dbReference type="NCBI Taxonomy" id="39325"/>
    <lineage>
        <taxon>Eukaryota</taxon>
        <taxon>Viridiplantae</taxon>
        <taxon>Streptophyta</taxon>
        <taxon>Embryophyta</taxon>
        <taxon>Tracheophyta</taxon>
        <taxon>Spermatophyta</taxon>
        <taxon>Magnoliopsida</taxon>
        <taxon>Ranunculales</taxon>
        <taxon>Circaeasteraceae</taxon>
        <taxon>Kingdonia</taxon>
    </lineage>
</organism>
<evidence type="ECO:0000313" key="2">
    <source>
        <dbReference type="Proteomes" id="UP000541444"/>
    </source>
</evidence>
<sequence length="69" mass="7445">MPNTYSMTPHEYPGLSGCRSNIRGSIPLAHRAREDGLCMPAARACALHDLIFRCAPGTVEADPGWAMTT</sequence>